<dbReference type="GO" id="GO:0004401">
    <property type="term" value="F:histidinol-phosphatase activity"/>
    <property type="evidence" value="ECO:0007669"/>
    <property type="project" value="UniProtKB-UniRule"/>
</dbReference>
<evidence type="ECO:0000256" key="2">
    <source>
        <dbReference type="ARBA" id="ARBA00009152"/>
    </source>
</evidence>
<dbReference type="RefSeq" id="WP_159443669.1">
    <property type="nucleotide sequence ID" value="NZ_FUWY01000001.1"/>
</dbReference>
<organism evidence="10 11">
    <name type="scientific">Anaerorhabdus furcosa</name>
    <dbReference type="NCBI Taxonomy" id="118967"/>
    <lineage>
        <taxon>Bacteria</taxon>
        <taxon>Bacillati</taxon>
        <taxon>Bacillota</taxon>
        <taxon>Erysipelotrichia</taxon>
        <taxon>Erysipelotrichales</taxon>
        <taxon>Erysipelotrichaceae</taxon>
        <taxon>Anaerorhabdus</taxon>
    </lineage>
</organism>
<evidence type="ECO:0000256" key="6">
    <source>
        <dbReference type="ARBA" id="ARBA00023102"/>
    </source>
</evidence>
<evidence type="ECO:0000259" key="9">
    <source>
        <dbReference type="Pfam" id="PF02811"/>
    </source>
</evidence>
<dbReference type="InterPro" id="IPR010140">
    <property type="entry name" value="Histidinol_P_phosphatase_HisJ"/>
</dbReference>
<gene>
    <name evidence="10" type="ORF">SAMN02745191_0208</name>
</gene>
<evidence type="ECO:0000256" key="3">
    <source>
        <dbReference type="ARBA" id="ARBA00013085"/>
    </source>
</evidence>
<dbReference type="UniPathway" id="UPA00031">
    <property type="reaction ID" value="UER00013"/>
</dbReference>
<dbReference type="InterPro" id="IPR016195">
    <property type="entry name" value="Pol/histidinol_Pase-like"/>
</dbReference>
<name>A0A1T4K0C1_9FIRM</name>
<dbReference type="InterPro" id="IPR004013">
    <property type="entry name" value="PHP_dom"/>
</dbReference>
<evidence type="ECO:0000256" key="1">
    <source>
        <dbReference type="ARBA" id="ARBA00004970"/>
    </source>
</evidence>
<dbReference type="STRING" id="118967.SAMN02745191_0208"/>
<dbReference type="EMBL" id="FUWY01000001">
    <property type="protein sequence ID" value="SJZ35819.1"/>
    <property type="molecule type" value="Genomic_DNA"/>
</dbReference>
<dbReference type="EC" id="3.1.3.15" evidence="3 8"/>
<keyword evidence="6 8" id="KW-0368">Histidine biosynthesis</keyword>
<dbReference type="GO" id="GO:0005737">
    <property type="term" value="C:cytoplasm"/>
    <property type="evidence" value="ECO:0007669"/>
    <property type="project" value="TreeGrafter"/>
</dbReference>
<dbReference type="CDD" id="cd12110">
    <property type="entry name" value="PHP_HisPPase_Hisj_like"/>
    <property type="match status" value="1"/>
</dbReference>
<proteinExistence type="inferred from homology"/>
<comment type="catalytic activity">
    <reaction evidence="7 8">
        <text>L-histidinol phosphate + H2O = L-histidinol + phosphate</text>
        <dbReference type="Rhea" id="RHEA:14465"/>
        <dbReference type="ChEBI" id="CHEBI:15377"/>
        <dbReference type="ChEBI" id="CHEBI:43474"/>
        <dbReference type="ChEBI" id="CHEBI:57699"/>
        <dbReference type="ChEBI" id="CHEBI:57980"/>
        <dbReference type="EC" id="3.1.3.15"/>
    </reaction>
</comment>
<dbReference type="AlphaFoldDB" id="A0A1T4K0C1"/>
<dbReference type="Gene3D" id="3.20.20.140">
    <property type="entry name" value="Metal-dependent hydrolases"/>
    <property type="match status" value="1"/>
</dbReference>
<dbReference type="Proteomes" id="UP000243297">
    <property type="component" value="Unassembled WGS sequence"/>
</dbReference>
<evidence type="ECO:0000313" key="10">
    <source>
        <dbReference type="EMBL" id="SJZ35819.1"/>
    </source>
</evidence>
<dbReference type="OrthoDB" id="9775255at2"/>
<evidence type="ECO:0000256" key="8">
    <source>
        <dbReference type="RuleBase" id="RU366003"/>
    </source>
</evidence>
<dbReference type="Pfam" id="PF02811">
    <property type="entry name" value="PHP"/>
    <property type="match status" value="1"/>
</dbReference>
<dbReference type="PANTHER" id="PTHR21039:SF0">
    <property type="entry name" value="HISTIDINOL-PHOSPHATASE"/>
    <property type="match status" value="1"/>
</dbReference>
<reference evidence="11" key="1">
    <citation type="submission" date="2017-02" db="EMBL/GenBank/DDBJ databases">
        <authorList>
            <person name="Varghese N."/>
            <person name="Submissions S."/>
        </authorList>
    </citation>
    <scope>NUCLEOTIDE SEQUENCE [LARGE SCALE GENOMIC DNA]</scope>
    <source>
        <strain evidence="11">ATCC 25662</strain>
    </source>
</reference>
<accession>A0A1T4K0C1</accession>
<sequence>MQNFNIHSHTSRCHHAVGSDEEYVVAAIKNGLKYLGFSDHVPFSNDIPDRDRMRMSEMNEYLTSIQTLKEKYKDQITIYSGFECEYFPELDDHYKELLTKVDYLLLGQHYPNQTGTDFSESATDDEVLHYATLVCQGIKTGYFSYVAHPEYFMLPRTAWSSACTEAITKICKTAKEFNMPLEINLKGLSYGKHDFENETTYFYPNKNAIALIEKYENDCVFGLDCHDPKYYDKMNDYIQEFKNEYSHANLNMIEDVHQIIKK</sequence>
<feature type="domain" description="PHP" evidence="9">
    <location>
        <begin position="6"/>
        <end position="184"/>
    </location>
</feature>
<keyword evidence="4 8" id="KW-0028">Amino-acid biosynthesis</keyword>
<evidence type="ECO:0000313" key="11">
    <source>
        <dbReference type="Proteomes" id="UP000243297"/>
    </source>
</evidence>
<comment type="pathway">
    <text evidence="1 8">Amino-acid biosynthesis; L-histidine biosynthesis; L-histidine from 5-phospho-alpha-D-ribose 1-diphosphate: step 8/9.</text>
</comment>
<dbReference type="SUPFAM" id="SSF89550">
    <property type="entry name" value="PHP domain-like"/>
    <property type="match status" value="1"/>
</dbReference>
<evidence type="ECO:0000256" key="4">
    <source>
        <dbReference type="ARBA" id="ARBA00022605"/>
    </source>
</evidence>
<dbReference type="GO" id="GO:0000105">
    <property type="term" value="P:L-histidine biosynthetic process"/>
    <property type="evidence" value="ECO:0007669"/>
    <property type="project" value="UniProtKB-UniRule"/>
</dbReference>
<evidence type="ECO:0000256" key="5">
    <source>
        <dbReference type="ARBA" id="ARBA00022801"/>
    </source>
</evidence>
<comment type="similarity">
    <text evidence="2 8">Belongs to the PHP hydrolase family. HisK subfamily.</text>
</comment>
<dbReference type="PANTHER" id="PTHR21039">
    <property type="entry name" value="HISTIDINOL PHOSPHATASE-RELATED"/>
    <property type="match status" value="1"/>
</dbReference>
<keyword evidence="5 8" id="KW-0378">Hydrolase</keyword>
<evidence type="ECO:0000256" key="7">
    <source>
        <dbReference type="ARBA" id="ARBA00049158"/>
    </source>
</evidence>
<protein>
    <recommendedName>
        <fullName evidence="3 8">Histidinol-phosphatase</fullName>
        <shortName evidence="8">HolPase</shortName>
        <ecNumber evidence="3 8">3.1.3.15</ecNumber>
    </recommendedName>
</protein>
<keyword evidence="11" id="KW-1185">Reference proteome</keyword>